<protein>
    <submittedName>
        <fullName evidence="1">Uncharacterized protein</fullName>
    </submittedName>
</protein>
<evidence type="ECO:0000313" key="1">
    <source>
        <dbReference type="EMBL" id="UWP87110.1"/>
    </source>
</evidence>
<dbReference type="Proteomes" id="UP001059617">
    <property type="component" value="Chromosome"/>
</dbReference>
<reference evidence="1" key="2">
    <citation type="submission" date="2022-09" db="EMBL/GenBank/DDBJ databases">
        <title>Biosynthetic gene clusters of Dactylosporangioum fulvum.</title>
        <authorList>
            <person name="Caradec T."/>
        </authorList>
    </citation>
    <scope>NUCLEOTIDE SEQUENCE</scope>
    <source>
        <strain evidence="1">NRRL B-16292</strain>
    </source>
</reference>
<name>A0ABY5WCI1_9ACTN</name>
<evidence type="ECO:0000313" key="2">
    <source>
        <dbReference type="Proteomes" id="UP001059617"/>
    </source>
</evidence>
<reference evidence="1" key="1">
    <citation type="submission" date="2021-04" db="EMBL/GenBank/DDBJ databases">
        <authorList>
            <person name="Hartkoorn R.C."/>
            <person name="Beaudoing E."/>
            <person name="Hot D."/>
        </authorList>
    </citation>
    <scope>NUCLEOTIDE SEQUENCE</scope>
    <source>
        <strain evidence="1">NRRL B-16292</strain>
    </source>
</reference>
<dbReference type="EMBL" id="CP073720">
    <property type="protein sequence ID" value="UWP87110.1"/>
    <property type="molecule type" value="Genomic_DNA"/>
</dbReference>
<dbReference type="RefSeq" id="WP_259866964.1">
    <property type="nucleotide sequence ID" value="NZ_BAAAST010000173.1"/>
</dbReference>
<proteinExistence type="predicted"/>
<gene>
    <name evidence="1" type="ORF">Dfulv_23865</name>
</gene>
<keyword evidence="2" id="KW-1185">Reference proteome</keyword>
<accession>A0ABY5WCI1</accession>
<organism evidence="1 2">
    <name type="scientific">Dactylosporangium fulvum</name>
    <dbReference type="NCBI Taxonomy" id="53359"/>
    <lineage>
        <taxon>Bacteria</taxon>
        <taxon>Bacillati</taxon>
        <taxon>Actinomycetota</taxon>
        <taxon>Actinomycetes</taxon>
        <taxon>Micromonosporales</taxon>
        <taxon>Micromonosporaceae</taxon>
        <taxon>Dactylosporangium</taxon>
    </lineage>
</organism>
<sequence length="91" mass="9649">MSAPSRLSAPQAFSPGDRVWVPKAGVQRPGIVLCSSPDAATVRYRPNDGRGTGVDTVTAVNLTTRNDADPLLDSTLDFALSRRIPATERVA</sequence>